<dbReference type="EMBL" id="UYWW01011098">
    <property type="protein sequence ID" value="VDM18407.1"/>
    <property type="molecule type" value="Genomic_DNA"/>
</dbReference>
<reference evidence="2 3" key="1">
    <citation type="submission" date="2018-11" db="EMBL/GenBank/DDBJ databases">
        <authorList>
            <consortium name="Pathogen Informatics"/>
        </authorList>
    </citation>
    <scope>NUCLEOTIDE SEQUENCE [LARGE SCALE GENOMIC DNA]</scope>
</reference>
<evidence type="ECO:0000256" key="1">
    <source>
        <dbReference type="SAM" id="MobiDB-lite"/>
    </source>
</evidence>
<organism evidence="2 3">
    <name type="scientific">Wuchereria bancrofti</name>
    <dbReference type="NCBI Taxonomy" id="6293"/>
    <lineage>
        <taxon>Eukaryota</taxon>
        <taxon>Metazoa</taxon>
        <taxon>Ecdysozoa</taxon>
        <taxon>Nematoda</taxon>
        <taxon>Chromadorea</taxon>
        <taxon>Rhabditida</taxon>
        <taxon>Spirurina</taxon>
        <taxon>Spiruromorpha</taxon>
        <taxon>Filarioidea</taxon>
        <taxon>Onchocercidae</taxon>
        <taxon>Wuchereria</taxon>
    </lineage>
</organism>
<evidence type="ECO:0000313" key="3">
    <source>
        <dbReference type="Proteomes" id="UP000270924"/>
    </source>
</evidence>
<accession>A0A3P7EPU5</accession>
<keyword evidence="3" id="KW-1185">Reference proteome</keyword>
<name>A0A3P7EPU5_WUCBA</name>
<proteinExistence type="predicted"/>
<sequence>MYGHNKSIDKSERLYYRLLSRWSSGITCQQLCVHIKGVNGISHFPNVHLSSNIGFTGNANGEKQNKEERERSAK</sequence>
<dbReference type="Proteomes" id="UP000270924">
    <property type="component" value="Unassembled WGS sequence"/>
</dbReference>
<dbReference type="AlphaFoldDB" id="A0A3P7EPU5"/>
<gene>
    <name evidence="2" type="ORF">WBA_LOCUS10099</name>
</gene>
<feature type="region of interest" description="Disordered" evidence="1">
    <location>
        <begin position="55"/>
        <end position="74"/>
    </location>
</feature>
<protein>
    <submittedName>
        <fullName evidence="2">Uncharacterized protein</fullName>
    </submittedName>
</protein>
<evidence type="ECO:0000313" key="2">
    <source>
        <dbReference type="EMBL" id="VDM18407.1"/>
    </source>
</evidence>
<dbReference type="InParanoid" id="A0A3P7EPU5"/>
<feature type="compositionally biased region" description="Basic and acidic residues" evidence="1">
    <location>
        <begin position="63"/>
        <end position="74"/>
    </location>
</feature>